<evidence type="ECO:0000256" key="5">
    <source>
        <dbReference type="ARBA" id="ARBA00022989"/>
    </source>
</evidence>
<dbReference type="EMBL" id="CP100390">
    <property type="protein sequence ID" value="UZE95782.1"/>
    <property type="molecule type" value="Genomic_DNA"/>
</dbReference>
<dbReference type="InterPro" id="IPR003004">
    <property type="entry name" value="GspF/PilC"/>
</dbReference>
<evidence type="ECO:0000313" key="10">
    <source>
        <dbReference type="Proteomes" id="UP001163739"/>
    </source>
</evidence>
<dbReference type="PRINTS" id="PR00812">
    <property type="entry name" value="BCTERIALGSPF"/>
</dbReference>
<dbReference type="InterPro" id="IPR018076">
    <property type="entry name" value="T2SS_GspF_dom"/>
</dbReference>
<evidence type="ECO:0000259" key="8">
    <source>
        <dbReference type="Pfam" id="PF00482"/>
    </source>
</evidence>
<evidence type="ECO:0000256" key="6">
    <source>
        <dbReference type="ARBA" id="ARBA00023136"/>
    </source>
</evidence>
<feature type="domain" description="Type II secretion system protein GspF" evidence="8">
    <location>
        <begin position="73"/>
        <end position="196"/>
    </location>
</feature>
<gene>
    <name evidence="9" type="ORF">NKI27_17260</name>
</gene>
<keyword evidence="10" id="KW-1185">Reference proteome</keyword>
<evidence type="ECO:0000256" key="4">
    <source>
        <dbReference type="ARBA" id="ARBA00022692"/>
    </source>
</evidence>
<accession>A0ABY6N1A7</accession>
<dbReference type="Proteomes" id="UP001163739">
    <property type="component" value="Chromosome"/>
</dbReference>
<sequence>MPLFNYKGRDAKGAAISGQLEAVNGDSAAAEIQRRGLIPVSISEHVEKKDIFEGLKKIQLFKRKVSLEELIIYCRQMNALTRAGIPIIRAMRGLADSTTSDLLHDTLHDVTDRLESGVNLATSMQAHPDVFNDMFISMVHVGENTGQLEDAFKQLSASLELERDTRRRIKQATRYPTFVIIALLSALMIINLFVIPKFASVFAKLGADLPIFTKILVATSNFFLDYWWVVLGVSVIGVVLFKRWSKTESGHYKWDRTKLRFPLVGNLFELITLSRFSRNFSMMLAAGMPITHALAVAAESANNKYIGYHIMAMKSGIERGDSLLRTASASGMFTPLVIQMMAVGEETGQIDKLLIDVADFYDEEVDYGLSKLAESIEPILILAMGVLVLILALGVFLPIWDLGKAALGN</sequence>
<keyword evidence="6 7" id="KW-0472">Membrane</keyword>
<proteinExistence type="inferred from homology"/>
<dbReference type="PANTHER" id="PTHR30012:SF4">
    <property type="entry name" value="MSHA BIOGENESIS PROTEIN MSHG"/>
    <property type="match status" value="1"/>
</dbReference>
<feature type="transmembrane region" description="Helical" evidence="7">
    <location>
        <begin position="175"/>
        <end position="195"/>
    </location>
</feature>
<comment type="subcellular location">
    <subcellularLocation>
        <location evidence="1">Cell membrane</location>
        <topology evidence="1">Multi-pass membrane protein</topology>
    </subcellularLocation>
</comment>
<protein>
    <submittedName>
        <fullName evidence="9">Type II secretion system F family protein</fullName>
    </submittedName>
</protein>
<feature type="transmembrane region" description="Helical" evidence="7">
    <location>
        <begin position="379"/>
        <end position="400"/>
    </location>
</feature>
<dbReference type="Gene3D" id="1.20.81.30">
    <property type="entry name" value="Type II secretion system (T2SS), domain F"/>
    <property type="match status" value="2"/>
</dbReference>
<dbReference type="RefSeq" id="WP_265047272.1">
    <property type="nucleotide sequence ID" value="NZ_CP100390.1"/>
</dbReference>
<comment type="similarity">
    <text evidence="2">Belongs to the GSP F family.</text>
</comment>
<evidence type="ECO:0000256" key="1">
    <source>
        <dbReference type="ARBA" id="ARBA00004651"/>
    </source>
</evidence>
<dbReference type="Pfam" id="PF00482">
    <property type="entry name" value="T2SSF"/>
    <property type="match status" value="2"/>
</dbReference>
<feature type="domain" description="Type II secretion system protein GspF" evidence="8">
    <location>
        <begin position="276"/>
        <end position="398"/>
    </location>
</feature>
<evidence type="ECO:0000256" key="7">
    <source>
        <dbReference type="SAM" id="Phobius"/>
    </source>
</evidence>
<organism evidence="9 10">
    <name type="scientific">Alkalimarinus alittae</name>
    <dbReference type="NCBI Taxonomy" id="2961619"/>
    <lineage>
        <taxon>Bacteria</taxon>
        <taxon>Pseudomonadati</taxon>
        <taxon>Pseudomonadota</taxon>
        <taxon>Gammaproteobacteria</taxon>
        <taxon>Alteromonadales</taxon>
        <taxon>Alteromonadaceae</taxon>
        <taxon>Alkalimarinus</taxon>
    </lineage>
</organism>
<keyword evidence="5 7" id="KW-1133">Transmembrane helix</keyword>
<evidence type="ECO:0000256" key="2">
    <source>
        <dbReference type="ARBA" id="ARBA00005745"/>
    </source>
</evidence>
<feature type="transmembrane region" description="Helical" evidence="7">
    <location>
        <begin position="215"/>
        <end position="241"/>
    </location>
</feature>
<name>A0ABY6N1A7_9ALTE</name>
<reference evidence="9" key="1">
    <citation type="submission" date="2022-06" db="EMBL/GenBank/DDBJ databases">
        <title>Alkalimarinus sp. nov., isolated from gut of a Alitta virens.</title>
        <authorList>
            <person name="Yang A.I."/>
            <person name="Shin N.-R."/>
        </authorList>
    </citation>
    <scope>NUCLEOTIDE SEQUENCE</scope>
    <source>
        <strain evidence="9">A2M4</strain>
    </source>
</reference>
<keyword evidence="3" id="KW-1003">Cell membrane</keyword>
<evidence type="ECO:0000313" key="9">
    <source>
        <dbReference type="EMBL" id="UZE95782.1"/>
    </source>
</evidence>
<dbReference type="InterPro" id="IPR042094">
    <property type="entry name" value="T2SS_GspF_sf"/>
</dbReference>
<evidence type="ECO:0000256" key="3">
    <source>
        <dbReference type="ARBA" id="ARBA00022475"/>
    </source>
</evidence>
<keyword evidence="4 7" id="KW-0812">Transmembrane</keyword>
<dbReference type="PANTHER" id="PTHR30012">
    <property type="entry name" value="GENERAL SECRETION PATHWAY PROTEIN"/>
    <property type="match status" value="1"/>
</dbReference>